<organism evidence="2 3">
    <name type="scientific">Coniophora puteana (strain RWD-64-598)</name>
    <name type="common">Brown rot fungus</name>
    <dbReference type="NCBI Taxonomy" id="741705"/>
    <lineage>
        <taxon>Eukaryota</taxon>
        <taxon>Fungi</taxon>
        <taxon>Dikarya</taxon>
        <taxon>Basidiomycota</taxon>
        <taxon>Agaricomycotina</taxon>
        <taxon>Agaricomycetes</taxon>
        <taxon>Agaricomycetidae</taxon>
        <taxon>Boletales</taxon>
        <taxon>Coniophorineae</taxon>
        <taxon>Coniophoraceae</taxon>
        <taxon>Coniophora</taxon>
    </lineage>
</organism>
<dbReference type="AlphaFoldDB" id="A0A5M3N6F4"/>
<evidence type="ECO:0000313" key="3">
    <source>
        <dbReference type="Proteomes" id="UP000053558"/>
    </source>
</evidence>
<proteinExistence type="predicted"/>
<reference evidence="3" key="1">
    <citation type="journal article" date="2012" name="Science">
        <title>The Paleozoic origin of enzymatic lignin decomposition reconstructed from 31 fungal genomes.</title>
        <authorList>
            <person name="Floudas D."/>
            <person name="Binder M."/>
            <person name="Riley R."/>
            <person name="Barry K."/>
            <person name="Blanchette R.A."/>
            <person name="Henrissat B."/>
            <person name="Martinez A.T."/>
            <person name="Otillar R."/>
            <person name="Spatafora J.W."/>
            <person name="Yadav J.S."/>
            <person name="Aerts A."/>
            <person name="Benoit I."/>
            <person name="Boyd A."/>
            <person name="Carlson A."/>
            <person name="Copeland A."/>
            <person name="Coutinho P.M."/>
            <person name="de Vries R.P."/>
            <person name="Ferreira P."/>
            <person name="Findley K."/>
            <person name="Foster B."/>
            <person name="Gaskell J."/>
            <person name="Glotzer D."/>
            <person name="Gorecki P."/>
            <person name="Heitman J."/>
            <person name="Hesse C."/>
            <person name="Hori C."/>
            <person name="Igarashi K."/>
            <person name="Jurgens J.A."/>
            <person name="Kallen N."/>
            <person name="Kersten P."/>
            <person name="Kohler A."/>
            <person name="Kuees U."/>
            <person name="Kumar T.K.A."/>
            <person name="Kuo A."/>
            <person name="LaButti K."/>
            <person name="Larrondo L.F."/>
            <person name="Lindquist E."/>
            <person name="Ling A."/>
            <person name="Lombard V."/>
            <person name="Lucas S."/>
            <person name="Lundell T."/>
            <person name="Martin R."/>
            <person name="McLaughlin D.J."/>
            <person name="Morgenstern I."/>
            <person name="Morin E."/>
            <person name="Murat C."/>
            <person name="Nagy L.G."/>
            <person name="Nolan M."/>
            <person name="Ohm R.A."/>
            <person name="Patyshakuliyeva A."/>
            <person name="Rokas A."/>
            <person name="Ruiz-Duenas F.J."/>
            <person name="Sabat G."/>
            <person name="Salamov A."/>
            <person name="Samejima M."/>
            <person name="Schmutz J."/>
            <person name="Slot J.C."/>
            <person name="St John F."/>
            <person name="Stenlid J."/>
            <person name="Sun H."/>
            <person name="Sun S."/>
            <person name="Syed K."/>
            <person name="Tsang A."/>
            <person name="Wiebenga A."/>
            <person name="Young D."/>
            <person name="Pisabarro A."/>
            <person name="Eastwood D.C."/>
            <person name="Martin F."/>
            <person name="Cullen D."/>
            <person name="Grigoriev I.V."/>
            <person name="Hibbett D.S."/>
        </authorList>
    </citation>
    <scope>NUCLEOTIDE SEQUENCE [LARGE SCALE GENOMIC DNA]</scope>
    <source>
        <strain evidence="3">RWD-64-598 SS2</strain>
    </source>
</reference>
<dbReference type="Proteomes" id="UP000053558">
    <property type="component" value="Unassembled WGS sequence"/>
</dbReference>
<name>A0A5M3N6F4_CONPW</name>
<accession>A0A5M3N6F4</accession>
<dbReference type="EMBL" id="JH711573">
    <property type="protein sequence ID" value="EIW87003.1"/>
    <property type="molecule type" value="Genomic_DNA"/>
</dbReference>
<dbReference type="RefSeq" id="XP_007763630.1">
    <property type="nucleotide sequence ID" value="XM_007765440.1"/>
</dbReference>
<feature type="region of interest" description="Disordered" evidence="1">
    <location>
        <begin position="398"/>
        <end position="453"/>
    </location>
</feature>
<sequence>MSFAECSRYQSASDLHAVADLPSSPHASVDLSHLFCICGDVPIFLSEPAGEKHLPMAPFPVSITMDCMDTSIASVSAFFLSELCSPNPRPVSGQLHDDSKPTNKSDSVLYLNKRVSQACVEVSLRNSGRAKSMTDLADASAEDARPQQLREQTATQHQGDRSLSLSPSCRCSTLVDSLPPILGSLFWLRNLVVDVCMDQEGFRMVQSTMHLTGYSPKSRSLHPFGHPSGQSEDLSIGGVAEFMPFKRELFAFHHNTALDGGPPILRRIAVNGSETRDYTSRLAILDVKTNGVYTVLGNEPLSIALSEIIHDSAATRPVKLPWRLDYVVGDRTDKSGKVIHGEKTLTPLTFSCSPLLLHPMQGRHISLMHVVRKAVMGKLSAEKVMPPTFMMKGVSQHTPATVDGSIRPHSIHGPPVTQDEAETRQHRGRTSFMQVRRDGEGSRARSASAILVA</sequence>
<dbReference type="GeneID" id="19204555"/>
<feature type="region of interest" description="Disordered" evidence="1">
    <location>
        <begin position="131"/>
        <end position="163"/>
    </location>
</feature>
<gene>
    <name evidence="2" type="ORF">CONPUDRAFT_161626</name>
</gene>
<keyword evidence="3" id="KW-1185">Reference proteome</keyword>
<evidence type="ECO:0000313" key="2">
    <source>
        <dbReference type="EMBL" id="EIW87003.1"/>
    </source>
</evidence>
<dbReference type="KEGG" id="cput:CONPUDRAFT_161626"/>
<protein>
    <submittedName>
        <fullName evidence="2">Uncharacterized protein</fullName>
    </submittedName>
</protein>
<comment type="caution">
    <text evidence="2">The sequence shown here is derived from an EMBL/GenBank/DDBJ whole genome shotgun (WGS) entry which is preliminary data.</text>
</comment>
<dbReference type="OrthoDB" id="3269398at2759"/>
<evidence type="ECO:0000256" key="1">
    <source>
        <dbReference type="SAM" id="MobiDB-lite"/>
    </source>
</evidence>